<evidence type="ECO:0000256" key="1">
    <source>
        <dbReference type="SAM" id="SignalP"/>
    </source>
</evidence>
<sequence>MHPILPLLVAWGLALCARSAPTPPEFYDPRPLGGAMLNRVGAGGGEPLNVIISSHSSPSVLINDGLLAFAGAIGFSAECFGLHLGAPHSANLGDGHGCVDQAVELRENYGSPTIGTCWESRRRKSPSGTELPVYRQDGNAANSGALFLAVSQEEDIIHEHTISPDGYNIGRDLLVQHATGTISSKGITYTTTARRLSGLLVPGASG</sequence>
<dbReference type="AlphaFoldDB" id="A0AAD7DTD1"/>
<dbReference type="EMBL" id="JARKIE010000029">
    <property type="protein sequence ID" value="KAJ7697648.1"/>
    <property type="molecule type" value="Genomic_DNA"/>
</dbReference>
<name>A0AAD7DTD1_MYCRO</name>
<accession>A0AAD7DTD1</accession>
<evidence type="ECO:0000313" key="3">
    <source>
        <dbReference type="Proteomes" id="UP001221757"/>
    </source>
</evidence>
<proteinExistence type="predicted"/>
<keyword evidence="3" id="KW-1185">Reference proteome</keyword>
<reference evidence="2" key="1">
    <citation type="submission" date="2023-03" db="EMBL/GenBank/DDBJ databases">
        <title>Massive genome expansion in bonnet fungi (Mycena s.s.) driven by repeated elements and novel gene families across ecological guilds.</title>
        <authorList>
            <consortium name="Lawrence Berkeley National Laboratory"/>
            <person name="Harder C.B."/>
            <person name="Miyauchi S."/>
            <person name="Viragh M."/>
            <person name="Kuo A."/>
            <person name="Thoen E."/>
            <person name="Andreopoulos B."/>
            <person name="Lu D."/>
            <person name="Skrede I."/>
            <person name="Drula E."/>
            <person name="Henrissat B."/>
            <person name="Morin E."/>
            <person name="Kohler A."/>
            <person name="Barry K."/>
            <person name="LaButti K."/>
            <person name="Morin E."/>
            <person name="Salamov A."/>
            <person name="Lipzen A."/>
            <person name="Mereny Z."/>
            <person name="Hegedus B."/>
            <person name="Baldrian P."/>
            <person name="Stursova M."/>
            <person name="Weitz H."/>
            <person name="Taylor A."/>
            <person name="Grigoriev I.V."/>
            <person name="Nagy L.G."/>
            <person name="Martin F."/>
            <person name="Kauserud H."/>
        </authorList>
    </citation>
    <scope>NUCLEOTIDE SEQUENCE</scope>
    <source>
        <strain evidence="2">CBHHK067</strain>
    </source>
</reference>
<gene>
    <name evidence="2" type="ORF">B0H17DRAFT_1158455</name>
</gene>
<feature type="signal peptide" evidence="1">
    <location>
        <begin position="1"/>
        <end position="19"/>
    </location>
</feature>
<dbReference type="Proteomes" id="UP001221757">
    <property type="component" value="Unassembled WGS sequence"/>
</dbReference>
<feature type="chain" id="PRO_5041914701" evidence="1">
    <location>
        <begin position="20"/>
        <end position="206"/>
    </location>
</feature>
<protein>
    <submittedName>
        <fullName evidence="2">Uncharacterized protein</fullName>
    </submittedName>
</protein>
<evidence type="ECO:0000313" key="2">
    <source>
        <dbReference type="EMBL" id="KAJ7697648.1"/>
    </source>
</evidence>
<organism evidence="2 3">
    <name type="scientific">Mycena rosella</name>
    <name type="common">Pink bonnet</name>
    <name type="synonym">Agaricus rosellus</name>
    <dbReference type="NCBI Taxonomy" id="1033263"/>
    <lineage>
        <taxon>Eukaryota</taxon>
        <taxon>Fungi</taxon>
        <taxon>Dikarya</taxon>
        <taxon>Basidiomycota</taxon>
        <taxon>Agaricomycotina</taxon>
        <taxon>Agaricomycetes</taxon>
        <taxon>Agaricomycetidae</taxon>
        <taxon>Agaricales</taxon>
        <taxon>Marasmiineae</taxon>
        <taxon>Mycenaceae</taxon>
        <taxon>Mycena</taxon>
    </lineage>
</organism>
<comment type="caution">
    <text evidence="2">The sequence shown here is derived from an EMBL/GenBank/DDBJ whole genome shotgun (WGS) entry which is preliminary data.</text>
</comment>
<keyword evidence="1" id="KW-0732">Signal</keyword>